<comment type="function">
    <text evidence="10">Involved in 1,2-propanediol (1,2-PD) degradation by catalyzing the conversion of propanoyl-CoA to propanoyl-phosphate.</text>
</comment>
<dbReference type="EMBL" id="JAPMLT010000001">
    <property type="protein sequence ID" value="MCX7568614.1"/>
    <property type="molecule type" value="Genomic_DNA"/>
</dbReference>
<keyword evidence="7" id="KW-0862">Zinc</keyword>
<comment type="caution">
    <text evidence="11">The sequence shown here is derived from an EMBL/GenBank/DDBJ whole genome shotgun (WGS) entry which is preliminary data.</text>
</comment>
<evidence type="ECO:0000256" key="4">
    <source>
        <dbReference type="ARBA" id="ARBA00020837"/>
    </source>
</evidence>
<evidence type="ECO:0000313" key="11">
    <source>
        <dbReference type="EMBL" id="MCX7568614.1"/>
    </source>
</evidence>
<evidence type="ECO:0000256" key="8">
    <source>
        <dbReference type="ARBA" id="ARBA00023315"/>
    </source>
</evidence>
<dbReference type="PANTHER" id="PTHR39453">
    <property type="entry name" value="PHOSPHATE PROPANOYLTRANSFERASE"/>
    <property type="match status" value="1"/>
</dbReference>
<evidence type="ECO:0000256" key="7">
    <source>
        <dbReference type="ARBA" id="ARBA00022833"/>
    </source>
</evidence>
<sequence length="215" mass="23176">MSIPVGVSARHVHVSQTDLEKLFGTGAVLHPKKDLSQPGQYAADETVDLQGPRGTIPHVRILGPVRPHTQVEVSRTDAFKLGIDAPVRESGDIENTPGLTLVGPQGSVELKKGVIVAMRHIHLTPEDARALGVHDKEEIAVRAESGDRSLIFDHVVARVSPSFKLDFHIDTDEANAAGLQTGDEVDLVEIEDFRGNEIPRPVSTEAAVDSSHFVS</sequence>
<keyword evidence="6" id="KW-0479">Metal-binding</keyword>
<protein>
    <recommendedName>
        <fullName evidence="4 10">Phosphate propanoyltransferase</fullName>
        <ecNumber evidence="3 10">2.3.1.222</ecNumber>
    </recommendedName>
</protein>
<comment type="cofactor">
    <cofactor evidence="1">
        <name>Zn(2+)</name>
        <dbReference type="ChEBI" id="CHEBI:29105"/>
    </cofactor>
</comment>
<accession>A0ABT3WVF5</accession>
<dbReference type="Proteomes" id="UP001208017">
    <property type="component" value="Unassembled WGS sequence"/>
</dbReference>
<proteinExistence type="inferred from homology"/>
<name>A0ABT3WVF5_9BACL</name>
<dbReference type="InterPro" id="IPR008300">
    <property type="entry name" value="PTAC"/>
</dbReference>
<evidence type="ECO:0000256" key="5">
    <source>
        <dbReference type="ARBA" id="ARBA00022679"/>
    </source>
</evidence>
<evidence type="ECO:0000256" key="6">
    <source>
        <dbReference type="ARBA" id="ARBA00022723"/>
    </source>
</evidence>
<gene>
    <name evidence="11" type="ORF">OS242_01350</name>
</gene>
<comment type="pathway">
    <text evidence="10">Polyol metabolism; 1,2-propanediol degradation.</text>
</comment>
<organism evidence="11 12">
    <name type="scientific">Tumebacillus lacus</name>
    <dbReference type="NCBI Taxonomy" id="2995335"/>
    <lineage>
        <taxon>Bacteria</taxon>
        <taxon>Bacillati</taxon>
        <taxon>Bacillota</taxon>
        <taxon>Bacilli</taxon>
        <taxon>Bacillales</taxon>
        <taxon>Alicyclobacillaceae</taxon>
        <taxon>Tumebacillus</taxon>
    </lineage>
</organism>
<evidence type="ECO:0000256" key="10">
    <source>
        <dbReference type="PIRNR" id="PIRNR010130"/>
    </source>
</evidence>
<comment type="similarity">
    <text evidence="2 10">Belongs to the PduL family.</text>
</comment>
<dbReference type="Pfam" id="PF06130">
    <property type="entry name" value="PTAC"/>
    <property type="match status" value="1"/>
</dbReference>
<evidence type="ECO:0000313" key="12">
    <source>
        <dbReference type="Proteomes" id="UP001208017"/>
    </source>
</evidence>
<dbReference type="NCBIfam" id="NF011652">
    <property type="entry name" value="PRK15070.1"/>
    <property type="match status" value="1"/>
</dbReference>
<keyword evidence="5 10" id="KW-0808">Transferase</keyword>
<evidence type="ECO:0000256" key="1">
    <source>
        <dbReference type="ARBA" id="ARBA00001947"/>
    </source>
</evidence>
<evidence type="ECO:0000256" key="2">
    <source>
        <dbReference type="ARBA" id="ARBA00007342"/>
    </source>
</evidence>
<dbReference type="EC" id="2.3.1.222" evidence="3 10"/>
<comment type="catalytic activity">
    <reaction evidence="9 10">
        <text>propanoyl-CoA + phosphate = propanoyl phosphate + CoA</text>
        <dbReference type="Rhea" id="RHEA:28046"/>
        <dbReference type="ChEBI" id="CHEBI:43474"/>
        <dbReference type="ChEBI" id="CHEBI:57287"/>
        <dbReference type="ChEBI" id="CHEBI:57392"/>
        <dbReference type="ChEBI" id="CHEBI:58933"/>
        <dbReference type="EC" id="2.3.1.222"/>
    </reaction>
</comment>
<evidence type="ECO:0000256" key="3">
    <source>
        <dbReference type="ARBA" id="ARBA00012206"/>
    </source>
</evidence>
<dbReference type="RefSeq" id="WP_267149855.1">
    <property type="nucleotide sequence ID" value="NZ_JAPMLT010000001.1"/>
</dbReference>
<dbReference type="PANTHER" id="PTHR39453:SF1">
    <property type="entry name" value="PHOSPHATE PROPANOYLTRANSFERASE"/>
    <property type="match status" value="1"/>
</dbReference>
<keyword evidence="8 10" id="KW-0012">Acyltransferase</keyword>
<keyword evidence="12" id="KW-1185">Reference proteome</keyword>
<reference evidence="11 12" key="1">
    <citation type="submission" date="2022-11" db="EMBL/GenBank/DDBJ databases">
        <title>Study of microbial diversity in lake waters.</title>
        <authorList>
            <person name="Zhang J."/>
        </authorList>
    </citation>
    <scope>NUCLEOTIDE SEQUENCE [LARGE SCALE GENOMIC DNA]</scope>
    <source>
        <strain evidence="11 12">DT12</strain>
    </source>
</reference>
<dbReference type="PIRSF" id="PIRSF010130">
    <property type="entry name" value="PduL"/>
    <property type="match status" value="1"/>
</dbReference>
<evidence type="ECO:0000256" key="9">
    <source>
        <dbReference type="ARBA" id="ARBA00047589"/>
    </source>
</evidence>